<name>A0A0P7AYL4_9FLAO</name>
<dbReference type="AlphaFoldDB" id="A0A0P7AYL4"/>
<dbReference type="PATRIC" id="fig|1300341.3.peg.134"/>
<dbReference type="SUPFAM" id="SSF51735">
    <property type="entry name" value="NAD(P)-binding Rossmann-fold domains"/>
    <property type="match status" value="1"/>
</dbReference>
<dbReference type="PANTHER" id="PTHR22604:SF105">
    <property type="entry name" value="TRANS-1,2-DIHYDROBENZENE-1,2-DIOL DEHYDROGENASE"/>
    <property type="match status" value="1"/>
</dbReference>
<dbReference type="EMBL" id="LDJX01000001">
    <property type="protein sequence ID" value="KPM33232.1"/>
    <property type="molecule type" value="Genomic_DNA"/>
</dbReference>
<evidence type="ECO:0000256" key="2">
    <source>
        <dbReference type="ARBA" id="ARBA00023002"/>
    </source>
</evidence>
<evidence type="ECO:0000313" key="6">
    <source>
        <dbReference type="EMBL" id="KPM33232.1"/>
    </source>
</evidence>
<comment type="caution">
    <text evidence="6">The sequence shown here is derived from an EMBL/GenBank/DDBJ whole genome shotgun (WGS) entry which is preliminary data.</text>
</comment>
<dbReference type="OrthoDB" id="9815825at2"/>
<dbReference type="Gene3D" id="3.40.50.720">
    <property type="entry name" value="NAD(P)-binding Rossmann-like Domain"/>
    <property type="match status" value="1"/>
</dbReference>
<dbReference type="PANTHER" id="PTHR22604">
    <property type="entry name" value="OXIDOREDUCTASES"/>
    <property type="match status" value="1"/>
</dbReference>
<evidence type="ECO:0000313" key="7">
    <source>
        <dbReference type="Proteomes" id="UP000050280"/>
    </source>
</evidence>
<feature type="domain" description="Gfo/Idh/MocA-like oxidoreductase N-terminal" evidence="4">
    <location>
        <begin position="5"/>
        <end position="121"/>
    </location>
</feature>
<dbReference type="Proteomes" id="UP000050280">
    <property type="component" value="Unassembled WGS sequence"/>
</dbReference>
<protein>
    <submittedName>
        <fullName evidence="6">Oxidoreductase, N-terminal:Oxidoreductase, C-terminal</fullName>
    </submittedName>
</protein>
<dbReference type="Gene3D" id="3.30.360.10">
    <property type="entry name" value="Dihydrodipicolinate Reductase, domain 2"/>
    <property type="match status" value="1"/>
</dbReference>
<evidence type="ECO:0000256" key="3">
    <source>
        <dbReference type="SAM" id="Phobius"/>
    </source>
</evidence>
<organism evidence="6 7">
    <name type="scientific">Croceitalea dokdonensis DOKDO 023</name>
    <dbReference type="NCBI Taxonomy" id="1300341"/>
    <lineage>
        <taxon>Bacteria</taxon>
        <taxon>Pseudomonadati</taxon>
        <taxon>Bacteroidota</taxon>
        <taxon>Flavobacteriia</taxon>
        <taxon>Flavobacteriales</taxon>
        <taxon>Flavobacteriaceae</taxon>
        <taxon>Croceitalea</taxon>
    </lineage>
</organism>
<dbReference type="SUPFAM" id="SSF55347">
    <property type="entry name" value="Glyceraldehyde-3-phosphate dehydrogenase-like, C-terminal domain"/>
    <property type="match status" value="1"/>
</dbReference>
<dbReference type="InterPro" id="IPR000683">
    <property type="entry name" value="Gfo/Idh/MocA-like_OxRdtase_N"/>
</dbReference>
<keyword evidence="3" id="KW-0472">Membrane</keyword>
<dbReference type="Pfam" id="PF22725">
    <property type="entry name" value="GFO_IDH_MocA_C3"/>
    <property type="match status" value="1"/>
</dbReference>
<gene>
    <name evidence="6" type="ORF">I595_135</name>
</gene>
<keyword evidence="7" id="KW-1185">Reference proteome</keyword>
<dbReference type="Pfam" id="PF01408">
    <property type="entry name" value="GFO_IDH_MocA"/>
    <property type="match status" value="1"/>
</dbReference>
<dbReference type="STRING" id="1300341.I595_135"/>
<keyword evidence="3" id="KW-1133">Transmembrane helix</keyword>
<feature type="domain" description="GFO/IDH/MocA-like oxidoreductase" evidence="5">
    <location>
        <begin position="133"/>
        <end position="247"/>
    </location>
</feature>
<evidence type="ECO:0000259" key="5">
    <source>
        <dbReference type="Pfam" id="PF22725"/>
    </source>
</evidence>
<comment type="similarity">
    <text evidence="1">Belongs to the Gfo/Idh/MocA family.</text>
</comment>
<feature type="transmembrane region" description="Helical" evidence="3">
    <location>
        <begin position="172"/>
        <end position="192"/>
    </location>
</feature>
<reference evidence="6 7" key="1">
    <citation type="submission" date="2015-09" db="EMBL/GenBank/DDBJ databases">
        <title>Genome sequence of the marine flavobacterium Croceitalea dokdonensis DOKDO 023 that contains proton- and sodium-pumping rhodopsins.</title>
        <authorList>
            <person name="Kwon S.-K."/>
            <person name="Lee H.K."/>
            <person name="Kwak M.-J."/>
            <person name="Kim J.F."/>
        </authorList>
    </citation>
    <scope>NUCLEOTIDE SEQUENCE [LARGE SCALE GENOMIC DNA]</scope>
    <source>
        <strain evidence="6 7">DOKDO 023</strain>
    </source>
</reference>
<proteinExistence type="inferred from homology"/>
<dbReference type="InterPro" id="IPR050984">
    <property type="entry name" value="Gfo/Idh/MocA_domain"/>
</dbReference>
<evidence type="ECO:0000256" key="1">
    <source>
        <dbReference type="ARBA" id="ARBA00010928"/>
    </source>
</evidence>
<evidence type="ECO:0000259" key="4">
    <source>
        <dbReference type="Pfam" id="PF01408"/>
    </source>
</evidence>
<dbReference type="InterPro" id="IPR036291">
    <property type="entry name" value="NAD(P)-bd_dom_sf"/>
</dbReference>
<sequence>MIDKIRWGIIGPGKIAENFANDLKLVDDAVLTGVASRDPERAKQFSQKFDIPHFFEGYDALFNSNLVDALYIATPHTFHKELAIRAMQAGKHVLCEKPMGINSKEVAEMIAAAKQNNVFFMEALWTRFNPTILAVKQLVDNGTLGDLGYVNADFAFYAMDKPLTSRLFDLNLGGGTILDIGIYPVFLAYLFLGMPRAIKSVSDFNPTGTEIQTSVIFQYDNAHAVLNSSFRYNSRMSAEIAGTKAAVTLLPRFHETQGYDLYINDEVTRVNLPTIGKGYSYEIMEVNRCLKSGTLESSLWSHKNSTDLMLLLDKVREIGGVKFPSET</sequence>
<dbReference type="GO" id="GO:0000166">
    <property type="term" value="F:nucleotide binding"/>
    <property type="evidence" value="ECO:0007669"/>
    <property type="project" value="InterPro"/>
</dbReference>
<keyword evidence="2" id="KW-0560">Oxidoreductase</keyword>
<dbReference type="InterPro" id="IPR055170">
    <property type="entry name" value="GFO_IDH_MocA-like_dom"/>
</dbReference>
<dbReference type="GO" id="GO:0016491">
    <property type="term" value="F:oxidoreductase activity"/>
    <property type="evidence" value="ECO:0007669"/>
    <property type="project" value="UniProtKB-KW"/>
</dbReference>
<accession>A0A0P7AYL4</accession>
<keyword evidence="3" id="KW-0812">Transmembrane</keyword>
<dbReference type="RefSeq" id="WP_054557456.1">
    <property type="nucleotide sequence ID" value="NZ_LDJX01000001.1"/>
</dbReference>